<evidence type="ECO:0000256" key="5">
    <source>
        <dbReference type="ARBA" id="ARBA00022741"/>
    </source>
</evidence>
<protein>
    <recommendedName>
        <fullName evidence="12 13">Deoxyribokinase</fullName>
        <shortName evidence="13">dRK</shortName>
        <ecNumber evidence="13">2.7.1.229</ecNumber>
    </recommendedName>
    <alternativeName>
        <fullName evidence="13">ATP:2-deoxy-D-ribose 5-phosphotransferase</fullName>
    </alternativeName>
</protein>
<dbReference type="InterPro" id="IPR002139">
    <property type="entry name" value="Ribo/fructo_kinase"/>
</dbReference>
<feature type="binding site" evidence="13">
    <location>
        <position position="254"/>
    </location>
    <ligand>
        <name>K(+)</name>
        <dbReference type="ChEBI" id="CHEBI:29103"/>
    </ligand>
</feature>
<feature type="binding site" evidence="13">
    <location>
        <position position="190"/>
    </location>
    <ligand>
        <name>ATP</name>
        <dbReference type="ChEBI" id="CHEBI:30616"/>
    </ligand>
</feature>
<keyword evidence="9 13" id="KW-0630">Potassium</keyword>
<comment type="similarity">
    <text evidence="13">Belongs to the carbohydrate kinase PfkB family. Deoxyribokinase subfamily.</text>
</comment>
<keyword evidence="3 13" id="KW-0808">Transferase</keyword>
<proteinExistence type="inferred from homology"/>
<keyword evidence="7 13" id="KW-0067">ATP-binding</keyword>
<dbReference type="Pfam" id="PF00294">
    <property type="entry name" value="PfkB"/>
    <property type="match status" value="1"/>
</dbReference>
<keyword evidence="8 13" id="KW-0460">Magnesium</keyword>
<feature type="active site" description="Proton acceptor" evidence="13">
    <location>
        <position position="258"/>
    </location>
</feature>
<feature type="binding site" evidence="13">
    <location>
        <position position="252"/>
    </location>
    <ligand>
        <name>K(+)</name>
        <dbReference type="ChEBI" id="CHEBI:29103"/>
    </ligand>
</feature>
<feature type="binding site" evidence="13">
    <location>
        <position position="145"/>
    </location>
    <ligand>
        <name>substrate</name>
    </ligand>
</feature>
<comment type="cofactor">
    <cofactor evidence="13">
        <name>Mg(2+)</name>
        <dbReference type="ChEBI" id="CHEBI:18420"/>
    </cofactor>
</comment>
<dbReference type="GO" id="GO:0019303">
    <property type="term" value="P:D-ribose catabolic process"/>
    <property type="evidence" value="ECO:0007669"/>
    <property type="project" value="UniProtKB-UniPathway"/>
</dbReference>
<dbReference type="GO" id="GO:0005829">
    <property type="term" value="C:cytosol"/>
    <property type="evidence" value="ECO:0007669"/>
    <property type="project" value="TreeGrafter"/>
</dbReference>
<evidence type="ECO:0000256" key="9">
    <source>
        <dbReference type="ARBA" id="ARBA00022958"/>
    </source>
</evidence>
<evidence type="ECO:0000256" key="8">
    <source>
        <dbReference type="ARBA" id="ARBA00022842"/>
    </source>
</evidence>
<keyword evidence="6 13" id="KW-0418">Kinase</keyword>
<keyword evidence="16" id="KW-1185">Reference proteome</keyword>
<feature type="site" description="Important for substrate specificity" evidence="13">
    <location>
        <position position="16"/>
    </location>
</feature>
<evidence type="ECO:0000313" key="15">
    <source>
        <dbReference type="EMBL" id="SNT75513.1"/>
    </source>
</evidence>
<dbReference type="InterPro" id="IPR029056">
    <property type="entry name" value="Ribokinase-like"/>
</dbReference>
<reference evidence="15 16" key="1">
    <citation type="submission" date="2017-07" db="EMBL/GenBank/DDBJ databases">
        <authorList>
            <person name="Sun Z.S."/>
            <person name="Albrecht U."/>
            <person name="Echele G."/>
            <person name="Lee C.C."/>
        </authorList>
    </citation>
    <scope>NUCLEOTIDE SEQUENCE [LARGE SCALE GENOMIC DNA]</scope>
    <source>
        <strain evidence="15 16">DSM 14827</strain>
    </source>
</reference>
<dbReference type="FunFam" id="3.40.1190.20:FF:000010">
    <property type="entry name" value="Ribokinase"/>
    <property type="match status" value="1"/>
</dbReference>
<organism evidence="15 16">
    <name type="scientific">Paracoccus seriniphilus</name>
    <dbReference type="NCBI Taxonomy" id="184748"/>
    <lineage>
        <taxon>Bacteria</taxon>
        <taxon>Pseudomonadati</taxon>
        <taxon>Pseudomonadota</taxon>
        <taxon>Alphaproteobacteria</taxon>
        <taxon>Rhodobacterales</taxon>
        <taxon>Paracoccaceae</taxon>
        <taxon>Paracoccus</taxon>
    </lineage>
</organism>
<dbReference type="Gene3D" id="3.40.1190.20">
    <property type="match status" value="1"/>
</dbReference>
<keyword evidence="2 13" id="KW-0963">Cytoplasm</keyword>
<comment type="subunit">
    <text evidence="13">Homodimer.</text>
</comment>
<dbReference type="CDD" id="cd01174">
    <property type="entry name" value="ribokinase"/>
    <property type="match status" value="1"/>
</dbReference>
<feature type="binding site" evidence="13">
    <location>
        <position position="291"/>
    </location>
    <ligand>
        <name>K(+)</name>
        <dbReference type="ChEBI" id="CHEBI:29103"/>
    </ligand>
</feature>
<dbReference type="NCBIfam" id="TIGR02152">
    <property type="entry name" value="D_ribokin_bact"/>
    <property type="match status" value="1"/>
</dbReference>
<feature type="binding site" evidence="13">
    <location>
        <position position="258"/>
    </location>
    <ligand>
        <name>substrate</name>
    </ligand>
</feature>
<dbReference type="EC" id="2.7.1.229" evidence="13"/>
<keyword evidence="4 13" id="KW-0479">Metal-binding</keyword>
<dbReference type="PANTHER" id="PTHR10584:SF166">
    <property type="entry name" value="RIBOKINASE"/>
    <property type="match status" value="1"/>
</dbReference>
<evidence type="ECO:0000256" key="6">
    <source>
        <dbReference type="ARBA" id="ARBA00022777"/>
    </source>
</evidence>
<comment type="subcellular location">
    <subcellularLocation>
        <location evidence="13">Cytoplasm</location>
    </subcellularLocation>
</comment>
<name>A0A239PZS3_9RHOB</name>
<evidence type="ECO:0000256" key="2">
    <source>
        <dbReference type="ARBA" id="ARBA00022490"/>
    </source>
</evidence>
<dbReference type="Proteomes" id="UP000198307">
    <property type="component" value="Unassembled WGS sequence"/>
</dbReference>
<dbReference type="HAMAP" id="MF_01987">
    <property type="entry name" value="Ribokinase"/>
    <property type="match status" value="1"/>
</dbReference>
<dbReference type="InterPro" id="IPR011877">
    <property type="entry name" value="Ribokinase"/>
</dbReference>
<comment type="function">
    <text evidence="13">Catalyzes the ATP-dependent phosphorylation of 2-deoxy-D-ribose to 2-deoxy-D-ribose 5-phosphate (dRib-5P), allowing the use of deoxyribose as the sole carbon source.</text>
</comment>
<evidence type="ECO:0000256" key="1">
    <source>
        <dbReference type="ARBA" id="ARBA00005380"/>
    </source>
</evidence>
<feature type="binding site" evidence="13">
    <location>
        <position position="297"/>
    </location>
    <ligand>
        <name>K(+)</name>
        <dbReference type="ChEBI" id="CHEBI:29103"/>
    </ligand>
</feature>
<dbReference type="GO" id="GO:0046872">
    <property type="term" value="F:metal ion binding"/>
    <property type="evidence" value="ECO:0007669"/>
    <property type="project" value="UniProtKB-KW"/>
</dbReference>
<dbReference type="UniPathway" id="UPA00916">
    <property type="reaction ID" value="UER00889"/>
</dbReference>
<dbReference type="EMBL" id="FZQB01000011">
    <property type="protein sequence ID" value="SNT75513.1"/>
    <property type="molecule type" value="Genomic_DNA"/>
</dbReference>
<dbReference type="PRINTS" id="PR00990">
    <property type="entry name" value="RIBOKINASE"/>
</dbReference>
<evidence type="ECO:0000256" key="7">
    <source>
        <dbReference type="ARBA" id="ARBA00022840"/>
    </source>
</evidence>
<comment type="caution">
    <text evidence="13">Lacks conserved residue(s) required for the propagation of feature annotation.</text>
</comment>
<sequence>MTQGKTGRIAVVGSNMVDLVTYTNRMPAPGETLEAPSFEMGCGGKGANQAVAAALLGSTVGMVTKVGDDMFADNTIRNFRDHGVDTTHVVKVAGMTSGVAPIFVEPSGENSILIVKGANATLSPADVDAAEDMLSQADLILMQLEIPLETVRHTVRRAAQWGVRTILNPAPASPDLRVEDLRDLSFLVPNESELALLSGMPTDSEDQITSAARSLIAKGIGNVIVTLGGRGARWITAERLVPVPALTVSPVDTTGAGDAFIGAFAHFLAATGETETALNKAARYAALSVTRRGTQKSYATAEEFDSFCATQTASAD</sequence>
<evidence type="ECO:0000256" key="10">
    <source>
        <dbReference type="ARBA" id="ARBA00023277"/>
    </source>
</evidence>
<feature type="binding site" evidence="13">
    <location>
        <begin position="16"/>
        <end position="18"/>
    </location>
    <ligand>
        <name>substrate</name>
    </ligand>
</feature>
<evidence type="ECO:0000256" key="11">
    <source>
        <dbReference type="ARBA" id="ARBA00051363"/>
    </source>
</evidence>
<keyword evidence="10 13" id="KW-0119">Carbohydrate metabolism</keyword>
<gene>
    <name evidence="13" type="primary">deoK</name>
    <name evidence="15" type="ORF">SAMN05444959_11183</name>
</gene>
<dbReference type="AlphaFoldDB" id="A0A239PZS3"/>
<dbReference type="OrthoDB" id="9792663at2"/>
<feature type="binding site" evidence="13">
    <location>
        <begin position="44"/>
        <end position="48"/>
    </location>
    <ligand>
        <name>substrate</name>
    </ligand>
</feature>
<keyword evidence="5 13" id="KW-0547">Nucleotide-binding</keyword>
<dbReference type="InterPro" id="IPR002173">
    <property type="entry name" value="Carboh/pur_kinase_PfkB_CS"/>
</dbReference>
<evidence type="ECO:0000256" key="13">
    <source>
        <dbReference type="HAMAP-Rule" id="MF_01987"/>
    </source>
</evidence>
<dbReference type="GO" id="GO:0004747">
    <property type="term" value="F:ribokinase activity"/>
    <property type="evidence" value="ECO:0007669"/>
    <property type="project" value="UniProtKB-UniRule"/>
</dbReference>
<comment type="catalytic activity">
    <reaction evidence="11">
        <text>2-deoxy-D-ribose + ATP = 2-deoxy-D-ribose 5-phosphate + ADP + H(+)</text>
        <dbReference type="Rhea" id="RHEA:30871"/>
        <dbReference type="ChEBI" id="CHEBI:15378"/>
        <dbReference type="ChEBI" id="CHEBI:30616"/>
        <dbReference type="ChEBI" id="CHEBI:62877"/>
        <dbReference type="ChEBI" id="CHEBI:90761"/>
        <dbReference type="ChEBI" id="CHEBI:456216"/>
        <dbReference type="EC" id="2.7.1.229"/>
    </reaction>
    <physiologicalReaction direction="left-to-right" evidence="11">
        <dbReference type="Rhea" id="RHEA:30872"/>
    </physiologicalReaction>
</comment>
<dbReference type="RefSeq" id="WP_089345086.1">
    <property type="nucleotide sequence ID" value="NZ_CP067131.1"/>
</dbReference>
<feature type="binding site" evidence="13">
    <location>
        <position position="293"/>
    </location>
    <ligand>
        <name>K(+)</name>
        <dbReference type="ChEBI" id="CHEBI:29103"/>
    </ligand>
</feature>
<dbReference type="SUPFAM" id="SSF53613">
    <property type="entry name" value="Ribokinase-like"/>
    <property type="match status" value="1"/>
</dbReference>
<dbReference type="InterPro" id="IPR011611">
    <property type="entry name" value="PfkB_dom"/>
</dbReference>
<feature type="binding site" evidence="13">
    <location>
        <begin position="257"/>
        <end position="258"/>
    </location>
    <ligand>
        <name>ATP</name>
        <dbReference type="ChEBI" id="CHEBI:30616"/>
    </ligand>
</feature>
<evidence type="ECO:0000256" key="3">
    <source>
        <dbReference type="ARBA" id="ARBA00022679"/>
    </source>
</evidence>
<evidence type="ECO:0000259" key="14">
    <source>
        <dbReference type="Pfam" id="PF00294"/>
    </source>
</evidence>
<dbReference type="PANTHER" id="PTHR10584">
    <property type="entry name" value="SUGAR KINASE"/>
    <property type="match status" value="1"/>
</dbReference>
<dbReference type="GO" id="GO:0005524">
    <property type="term" value="F:ATP binding"/>
    <property type="evidence" value="ECO:0007669"/>
    <property type="project" value="UniProtKB-UniRule"/>
</dbReference>
<accession>A0A239PZS3</accession>
<evidence type="ECO:0000313" key="16">
    <source>
        <dbReference type="Proteomes" id="UP000198307"/>
    </source>
</evidence>
<dbReference type="PROSITE" id="PS00584">
    <property type="entry name" value="PFKB_KINASES_2"/>
    <property type="match status" value="1"/>
</dbReference>
<feature type="domain" description="Carbohydrate kinase PfkB" evidence="14">
    <location>
        <begin position="8"/>
        <end position="298"/>
    </location>
</feature>
<evidence type="ECO:0000256" key="4">
    <source>
        <dbReference type="ARBA" id="ARBA00022723"/>
    </source>
</evidence>
<evidence type="ECO:0000256" key="12">
    <source>
        <dbReference type="ARBA" id="ARBA00071515"/>
    </source>
</evidence>
<comment type="similarity">
    <text evidence="1">Belongs to the carbohydrate kinase pfkB family.</text>
</comment>
<feature type="binding site" evidence="13">
    <location>
        <begin position="226"/>
        <end position="231"/>
    </location>
    <ligand>
        <name>ATP</name>
        <dbReference type="ChEBI" id="CHEBI:30616"/>
    </ligand>
</feature>
<feature type="binding site" evidence="13">
    <location>
        <position position="288"/>
    </location>
    <ligand>
        <name>K(+)</name>
        <dbReference type="ChEBI" id="CHEBI:29103"/>
    </ligand>
</feature>